<feature type="transmembrane region" description="Helical" evidence="7">
    <location>
        <begin position="62"/>
        <end position="79"/>
    </location>
</feature>
<keyword evidence="3" id="KW-1003">Cell membrane</keyword>
<protein>
    <recommendedName>
        <fullName evidence="10">FUSC family protein</fullName>
    </recommendedName>
</protein>
<evidence type="ECO:0008006" key="10">
    <source>
        <dbReference type="Google" id="ProtNLM"/>
    </source>
</evidence>
<proteinExistence type="predicted"/>
<dbReference type="GO" id="GO:0005886">
    <property type="term" value="C:plasma membrane"/>
    <property type="evidence" value="ECO:0007669"/>
    <property type="project" value="UniProtKB-SubCell"/>
</dbReference>
<evidence type="ECO:0000256" key="3">
    <source>
        <dbReference type="ARBA" id="ARBA00022475"/>
    </source>
</evidence>
<evidence type="ECO:0000256" key="2">
    <source>
        <dbReference type="ARBA" id="ARBA00022448"/>
    </source>
</evidence>
<evidence type="ECO:0000256" key="6">
    <source>
        <dbReference type="ARBA" id="ARBA00023136"/>
    </source>
</evidence>
<reference evidence="9" key="1">
    <citation type="submission" date="2017-11" db="EMBL/GenBank/DDBJ databases">
        <authorList>
            <person name="Chan K.G."/>
            <person name="Lee L.S."/>
        </authorList>
    </citation>
    <scope>NUCLEOTIDE SEQUENCE [LARGE SCALE GENOMIC DNA]</scope>
    <source>
        <strain evidence="9">DSM 100970</strain>
    </source>
</reference>
<evidence type="ECO:0000313" key="8">
    <source>
        <dbReference type="EMBL" id="AUR51703.1"/>
    </source>
</evidence>
<name>A0A2I7N5F3_9NEIS</name>
<keyword evidence="2" id="KW-0813">Transport</keyword>
<comment type="subcellular location">
    <subcellularLocation>
        <location evidence="1">Cell membrane</location>
        <topology evidence="1">Multi-pass membrane protein</topology>
    </subcellularLocation>
</comment>
<evidence type="ECO:0000256" key="1">
    <source>
        <dbReference type="ARBA" id="ARBA00004651"/>
    </source>
</evidence>
<dbReference type="EMBL" id="CP024847">
    <property type="protein sequence ID" value="AUR51703.1"/>
    <property type="molecule type" value="Genomic_DNA"/>
</dbReference>
<sequence>MINLDKKKLIRATRLIIALSTGSIASYLLQIPMSGWVMITACVVLFDQDTVGGTINRSKLRFMATFYGAMISLGCIFFFPHNLVLIWLAIGLTTFICAYIYMSTPKSYIGLLGSMTLVIILIGSHGPNLHTAIYRTMDIGIGVLFALLSMLLFFPEYALERANTLTLKSLGEINKLMKTIKDEHDLEKIRQHTQTVEMTLLQDITNFNKTIDDAKHELKARKHPELIEKYSQSLLQIRRLYRLLMFIFYYEIDQSHMDNQKLHLIIAQISTVIDTFYVPKNESAQIDLVQYEKLEQLIIETKEETLKKALLHFVVELKKLNLLMIK</sequence>
<evidence type="ECO:0000256" key="7">
    <source>
        <dbReference type="SAM" id="Phobius"/>
    </source>
</evidence>
<keyword evidence="5 7" id="KW-1133">Transmembrane helix</keyword>
<dbReference type="PANTHER" id="PTHR30509:SF9">
    <property type="entry name" value="MULTIDRUG RESISTANCE PROTEIN MDTO"/>
    <property type="match status" value="1"/>
</dbReference>
<keyword evidence="9" id="KW-1185">Reference proteome</keyword>
<dbReference type="PANTHER" id="PTHR30509">
    <property type="entry name" value="P-HYDROXYBENZOIC ACID EFFLUX PUMP SUBUNIT-RELATED"/>
    <property type="match status" value="1"/>
</dbReference>
<dbReference type="GO" id="GO:0022857">
    <property type="term" value="F:transmembrane transporter activity"/>
    <property type="evidence" value="ECO:0007669"/>
    <property type="project" value="InterPro"/>
</dbReference>
<feature type="transmembrane region" description="Helical" evidence="7">
    <location>
        <begin position="132"/>
        <end position="154"/>
    </location>
</feature>
<feature type="transmembrane region" description="Helical" evidence="7">
    <location>
        <begin position="35"/>
        <end position="55"/>
    </location>
</feature>
<organism evidence="8 9">
    <name type="scientific">Aquella oligotrophica</name>
    <dbReference type="NCBI Taxonomy" id="2067065"/>
    <lineage>
        <taxon>Bacteria</taxon>
        <taxon>Pseudomonadati</taxon>
        <taxon>Pseudomonadota</taxon>
        <taxon>Betaproteobacteria</taxon>
        <taxon>Neisseriales</taxon>
        <taxon>Neisseriaceae</taxon>
        <taxon>Aquella</taxon>
    </lineage>
</organism>
<dbReference type="InterPro" id="IPR006726">
    <property type="entry name" value="PHBA_efflux_AaeB/fusaric-R"/>
</dbReference>
<feature type="transmembrane region" description="Helical" evidence="7">
    <location>
        <begin position="85"/>
        <end position="101"/>
    </location>
</feature>
<keyword evidence="6 7" id="KW-0472">Membrane</keyword>
<accession>A0A2I7N5F3</accession>
<keyword evidence="4 7" id="KW-0812">Transmembrane</keyword>
<evidence type="ECO:0000256" key="5">
    <source>
        <dbReference type="ARBA" id="ARBA00022989"/>
    </source>
</evidence>
<gene>
    <name evidence="8" type="ORF">CUN60_05140</name>
</gene>
<dbReference type="KEGG" id="nba:CUN60_05140"/>
<dbReference type="Pfam" id="PF04632">
    <property type="entry name" value="FUSC"/>
    <property type="match status" value="1"/>
</dbReference>
<evidence type="ECO:0000313" key="9">
    <source>
        <dbReference type="Proteomes" id="UP000236655"/>
    </source>
</evidence>
<evidence type="ECO:0000256" key="4">
    <source>
        <dbReference type="ARBA" id="ARBA00022692"/>
    </source>
</evidence>
<feature type="transmembrane region" description="Helical" evidence="7">
    <location>
        <begin position="108"/>
        <end position="126"/>
    </location>
</feature>
<dbReference type="OrthoDB" id="6653789at2"/>
<dbReference type="RefSeq" id="WP_102951002.1">
    <property type="nucleotide sequence ID" value="NZ_CP024847.1"/>
</dbReference>
<dbReference type="Proteomes" id="UP000236655">
    <property type="component" value="Chromosome"/>
</dbReference>
<dbReference type="AlphaFoldDB" id="A0A2I7N5F3"/>